<keyword evidence="3 6" id="KW-0812">Transmembrane</keyword>
<evidence type="ECO:0000256" key="6">
    <source>
        <dbReference type="SAM" id="Phobius"/>
    </source>
</evidence>
<feature type="non-terminal residue" evidence="7">
    <location>
        <position position="173"/>
    </location>
</feature>
<evidence type="ECO:0000256" key="5">
    <source>
        <dbReference type="ARBA" id="ARBA00023136"/>
    </source>
</evidence>
<proteinExistence type="inferred from homology"/>
<organism evidence="7">
    <name type="scientific">marine metagenome</name>
    <dbReference type="NCBI Taxonomy" id="408172"/>
    <lineage>
        <taxon>unclassified sequences</taxon>
        <taxon>metagenomes</taxon>
        <taxon>ecological metagenomes</taxon>
    </lineage>
</organism>
<dbReference type="PANTHER" id="PTHR21716">
    <property type="entry name" value="TRANSMEMBRANE PROTEIN"/>
    <property type="match status" value="1"/>
</dbReference>
<name>A0A382TVM7_9ZZZZ</name>
<gene>
    <name evidence="7" type="ORF">METZ01_LOCUS378907</name>
</gene>
<evidence type="ECO:0000256" key="4">
    <source>
        <dbReference type="ARBA" id="ARBA00022989"/>
    </source>
</evidence>
<dbReference type="PANTHER" id="PTHR21716:SF4">
    <property type="entry name" value="TRANSMEMBRANE PROTEIN 245"/>
    <property type="match status" value="1"/>
</dbReference>
<evidence type="ECO:0000313" key="7">
    <source>
        <dbReference type="EMBL" id="SVD26053.1"/>
    </source>
</evidence>
<feature type="transmembrane region" description="Helical" evidence="6">
    <location>
        <begin position="64"/>
        <end position="84"/>
    </location>
</feature>
<evidence type="ECO:0000256" key="1">
    <source>
        <dbReference type="ARBA" id="ARBA00004141"/>
    </source>
</evidence>
<evidence type="ECO:0008006" key="8">
    <source>
        <dbReference type="Google" id="ProtNLM"/>
    </source>
</evidence>
<comment type="subcellular location">
    <subcellularLocation>
        <location evidence="1">Membrane</location>
        <topology evidence="1">Multi-pass membrane protein</topology>
    </subcellularLocation>
</comment>
<dbReference type="InterPro" id="IPR002549">
    <property type="entry name" value="AI-2E-like"/>
</dbReference>
<evidence type="ECO:0000256" key="3">
    <source>
        <dbReference type="ARBA" id="ARBA00022692"/>
    </source>
</evidence>
<keyword evidence="4 6" id="KW-1133">Transmembrane helix</keyword>
<dbReference type="Pfam" id="PF01594">
    <property type="entry name" value="AI-2E_transport"/>
    <property type="match status" value="1"/>
</dbReference>
<evidence type="ECO:0000256" key="2">
    <source>
        <dbReference type="ARBA" id="ARBA00009773"/>
    </source>
</evidence>
<protein>
    <recommendedName>
        <fullName evidence="8">AI-2E family transporter</fullName>
    </recommendedName>
</protein>
<sequence length="173" mass="18679">MKDGRRIVNWAEDALPIPARKKMQVLTNIQQNVDAFVYVTLFIGLIQAIVAGFGFYMFDIGYPLAAAFAAGTLSFLPVIGPYALYLTASLVLFAAGDTMTAIGLALYGLIIGSILDYTLRPLLLSKRAKLHPLIIFLGVFGGISIMGLIGIIIGPIVLSIAHAFFKDLALFEK</sequence>
<dbReference type="EMBL" id="UINC01139484">
    <property type="protein sequence ID" value="SVD26053.1"/>
    <property type="molecule type" value="Genomic_DNA"/>
</dbReference>
<accession>A0A382TVM7</accession>
<dbReference type="GO" id="GO:0016020">
    <property type="term" value="C:membrane"/>
    <property type="evidence" value="ECO:0007669"/>
    <property type="project" value="UniProtKB-SubCell"/>
</dbReference>
<comment type="similarity">
    <text evidence="2">Belongs to the autoinducer-2 exporter (AI-2E) (TC 2.A.86) family.</text>
</comment>
<dbReference type="AlphaFoldDB" id="A0A382TVM7"/>
<keyword evidence="5 6" id="KW-0472">Membrane</keyword>
<feature type="transmembrane region" description="Helical" evidence="6">
    <location>
        <begin position="35"/>
        <end position="57"/>
    </location>
</feature>
<feature type="transmembrane region" description="Helical" evidence="6">
    <location>
        <begin position="133"/>
        <end position="165"/>
    </location>
</feature>
<reference evidence="7" key="1">
    <citation type="submission" date="2018-05" db="EMBL/GenBank/DDBJ databases">
        <authorList>
            <person name="Lanie J.A."/>
            <person name="Ng W.-L."/>
            <person name="Kazmierczak K.M."/>
            <person name="Andrzejewski T.M."/>
            <person name="Davidsen T.M."/>
            <person name="Wayne K.J."/>
            <person name="Tettelin H."/>
            <person name="Glass J.I."/>
            <person name="Rusch D."/>
            <person name="Podicherti R."/>
            <person name="Tsui H.-C.T."/>
            <person name="Winkler M.E."/>
        </authorList>
    </citation>
    <scope>NUCLEOTIDE SEQUENCE</scope>
</reference>